<sequence>MVFLQMVKDVKYSHNNKFSCIPMDKETKTETFYQNENYDELARSIGLVIGVSGECYFVTLNSSSLFKTTIIFVEKVDGMWEARRETFVKGKRYAVGIRNIMINTDFKLVLKQVKYYLRSIKKA</sequence>
<accession>A0ABV6KGQ4</accession>
<evidence type="ECO:0000313" key="1">
    <source>
        <dbReference type="EMBL" id="MFC0472497.1"/>
    </source>
</evidence>
<protein>
    <recommendedName>
        <fullName evidence="3">GRAM domain-containing protein</fullName>
    </recommendedName>
</protein>
<comment type="caution">
    <text evidence="1">The sequence shown here is derived from an EMBL/GenBank/DDBJ whole genome shotgun (WGS) entry which is preliminary data.</text>
</comment>
<keyword evidence="2" id="KW-1185">Reference proteome</keyword>
<dbReference type="Proteomes" id="UP001589838">
    <property type="component" value="Unassembled WGS sequence"/>
</dbReference>
<dbReference type="RefSeq" id="WP_335963405.1">
    <property type="nucleotide sequence ID" value="NZ_JAXBLX010000049.1"/>
</dbReference>
<proteinExistence type="predicted"/>
<dbReference type="EMBL" id="JBHLUX010000079">
    <property type="protein sequence ID" value="MFC0472497.1"/>
    <property type="molecule type" value="Genomic_DNA"/>
</dbReference>
<organism evidence="1 2">
    <name type="scientific">Halalkalibacter kiskunsagensis</name>
    <dbReference type="NCBI Taxonomy" id="1548599"/>
    <lineage>
        <taxon>Bacteria</taxon>
        <taxon>Bacillati</taxon>
        <taxon>Bacillota</taxon>
        <taxon>Bacilli</taxon>
        <taxon>Bacillales</taxon>
        <taxon>Bacillaceae</taxon>
        <taxon>Halalkalibacter</taxon>
    </lineage>
</organism>
<reference evidence="1 2" key="1">
    <citation type="submission" date="2024-09" db="EMBL/GenBank/DDBJ databases">
        <authorList>
            <person name="Sun Q."/>
            <person name="Mori K."/>
        </authorList>
    </citation>
    <scope>NUCLEOTIDE SEQUENCE [LARGE SCALE GENOMIC DNA]</scope>
    <source>
        <strain evidence="1 2">NCAIM B.02610</strain>
    </source>
</reference>
<evidence type="ECO:0008006" key="3">
    <source>
        <dbReference type="Google" id="ProtNLM"/>
    </source>
</evidence>
<name>A0ABV6KGQ4_9BACI</name>
<gene>
    <name evidence="1" type="ORF">ACFFHM_18930</name>
</gene>
<evidence type="ECO:0000313" key="2">
    <source>
        <dbReference type="Proteomes" id="UP001589838"/>
    </source>
</evidence>